<sequence length="650" mass="71034">MQSIWRSQLAIQVTRRDFLNGVAIGAGGILLQSCGGDLEPSAKLLPGVPTQFSPPDASAYYPPTLTGMRGSHEGSFEVAHALAWRGEKPSQYKPLDEHYDLVVVGAGMSGLAAAHFYQKKMGPDARILIMDNHDDFGGHAKRNEFHQGGRMMLSLGGAQNLMNPDSYSKAASSLMRAIGIDEGFITSMGANTPADQFLGGEMTEPNGISLPGPDGHTTLAGSWLATIFGGEGYEKYVRTLPVPSSEQDKFIDFFGGKRDFLDDMSLSKTWKYINTVSYNRFLLDRVKLDETSLPVMNSILVHNTGMSGWNLSVLEAITQGGPGINSLGWLARTSASIVGAFIDSLLNVKMFPDGNASVARLIVQNLVPAVAPDMQGPEDVAVARFNYDALDRANQPTRIRLNSTVVGAREIDGKHVEVDYVQKGQALRVTADHCVMACYNALIPHLCPELPEAQKEGLQYGVKTPFVYANVQLDNGLAYDKLGAQIFQCPHDPFQWVSSAPGMSVGGYEPPRGPDDPMVVFMMNSPMTEGQEQGSGRDQLRMGRHRVYSTPFATYEQQIRDQLQSMLGQHGFNHERDIRAITVNRIPHGYSYPYLALDDPEWEKGEAPHEIGRAQFGRISIANTDSEAIALMDAAFDAAWRAIEEQTAGK</sequence>
<dbReference type="InterPro" id="IPR036188">
    <property type="entry name" value="FAD/NAD-bd_sf"/>
</dbReference>
<name>A0ABT3T0B9_9GAMM</name>
<proteinExistence type="predicted"/>
<protein>
    <submittedName>
        <fullName evidence="1">NAD(P)/FAD-dependent oxidoreductase</fullName>
    </submittedName>
</protein>
<evidence type="ECO:0000313" key="1">
    <source>
        <dbReference type="EMBL" id="MCX2975703.1"/>
    </source>
</evidence>
<dbReference type="SUPFAM" id="SSF51905">
    <property type="entry name" value="FAD/NAD(P)-binding domain"/>
    <property type="match status" value="1"/>
</dbReference>
<dbReference type="PROSITE" id="PS51257">
    <property type="entry name" value="PROKAR_LIPOPROTEIN"/>
    <property type="match status" value="1"/>
</dbReference>
<accession>A0ABT3T0B9</accession>
<dbReference type="EMBL" id="SHNP01000012">
    <property type="protein sequence ID" value="MCX2975703.1"/>
    <property type="molecule type" value="Genomic_DNA"/>
</dbReference>
<dbReference type="Gene3D" id="3.50.50.60">
    <property type="entry name" value="FAD/NAD(P)-binding domain"/>
    <property type="match status" value="1"/>
</dbReference>
<dbReference type="InterPro" id="IPR006311">
    <property type="entry name" value="TAT_signal"/>
</dbReference>
<reference evidence="1" key="1">
    <citation type="submission" date="2019-02" db="EMBL/GenBank/DDBJ databases">
        <authorList>
            <person name="Li S.-H."/>
        </authorList>
    </citation>
    <scope>NUCLEOTIDE SEQUENCE</scope>
    <source>
        <strain evidence="1">IMCC8485</strain>
    </source>
</reference>
<evidence type="ECO:0000313" key="2">
    <source>
        <dbReference type="Proteomes" id="UP001143307"/>
    </source>
</evidence>
<dbReference type="Proteomes" id="UP001143307">
    <property type="component" value="Unassembled WGS sequence"/>
</dbReference>
<dbReference type="Pfam" id="PF13450">
    <property type="entry name" value="NAD_binding_8"/>
    <property type="match status" value="1"/>
</dbReference>
<comment type="caution">
    <text evidence="1">The sequence shown here is derived from an EMBL/GenBank/DDBJ whole genome shotgun (WGS) entry which is preliminary data.</text>
</comment>
<dbReference type="PROSITE" id="PS51318">
    <property type="entry name" value="TAT"/>
    <property type="match status" value="1"/>
</dbReference>
<gene>
    <name evidence="1" type="ORF">EYC87_19200</name>
</gene>
<keyword evidence="2" id="KW-1185">Reference proteome</keyword>
<organism evidence="1 2">
    <name type="scientific">Candidatus Seongchinamella marina</name>
    <dbReference type="NCBI Taxonomy" id="2518990"/>
    <lineage>
        <taxon>Bacteria</taxon>
        <taxon>Pseudomonadati</taxon>
        <taxon>Pseudomonadota</taxon>
        <taxon>Gammaproteobacteria</taxon>
        <taxon>Cellvibrionales</taxon>
        <taxon>Halieaceae</taxon>
        <taxon>Seongchinamella</taxon>
    </lineage>
</organism>